<reference evidence="1" key="2">
    <citation type="journal article" date="2020" name="Microorganisms">
        <title>Osmotic Adaptation and Compatible Solute Biosynthesis of Phototrophic Bacteria as Revealed from Genome Analyses.</title>
        <authorList>
            <person name="Imhoff J.F."/>
            <person name="Rahn T."/>
            <person name="Kunzel S."/>
            <person name="Keller A."/>
            <person name="Neulinger S.C."/>
        </authorList>
    </citation>
    <scope>NUCLEOTIDE SEQUENCE</scope>
    <source>
        <strain evidence="1">DSM 9154</strain>
    </source>
</reference>
<organism evidence="1 2">
    <name type="scientific">Rhodovibrio salinarum</name>
    <dbReference type="NCBI Taxonomy" id="1087"/>
    <lineage>
        <taxon>Bacteria</taxon>
        <taxon>Pseudomonadati</taxon>
        <taxon>Pseudomonadota</taxon>
        <taxon>Alphaproteobacteria</taxon>
        <taxon>Rhodospirillales</taxon>
        <taxon>Rhodovibrionaceae</taxon>
        <taxon>Rhodovibrio</taxon>
    </lineage>
</organism>
<protein>
    <submittedName>
        <fullName evidence="1">Uncharacterized protein</fullName>
    </submittedName>
</protein>
<accession>A0A934QJJ3</accession>
<dbReference type="Proteomes" id="UP000778970">
    <property type="component" value="Unassembled WGS sequence"/>
</dbReference>
<evidence type="ECO:0000313" key="1">
    <source>
        <dbReference type="EMBL" id="MBK1698047.1"/>
    </source>
</evidence>
<dbReference type="AlphaFoldDB" id="A0A934QJJ3"/>
<reference evidence="1" key="1">
    <citation type="submission" date="2017-08" db="EMBL/GenBank/DDBJ databases">
        <authorList>
            <person name="Imhoff J.F."/>
            <person name="Rahn T."/>
            <person name="Kuenzel S."/>
            <person name="Neulinger S.C."/>
        </authorList>
    </citation>
    <scope>NUCLEOTIDE SEQUENCE</scope>
    <source>
        <strain evidence="1">DSM 9154</strain>
    </source>
</reference>
<dbReference type="EMBL" id="NRRE01000026">
    <property type="protein sequence ID" value="MBK1698047.1"/>
    <property type="molecule type" value="Genomic_DNA"/>
</dbReference>
<comment type="caution">
    <text evidence="1">The sequence shown here is derived from an EMBL/GenBank/DDBJ whole genome shotgun (WGS) entry which is preliminary data.</text>
</comment>
<proteinExistence type="predicted"/>
<gene>
    <name evidence="1" type="ORF">CKO21_12435</name>
</gene>
<evidence type="ECO:0000313" key="2">
    <source>
        <dbReference type="Proteomes" id="UP000778970"/>
    </source>
</evidence>
<sequence>MPLSRQITVPAIMCFGRVDNPAGRSLEGVCVTVAAVFQGRTVTATICGEVAEWSKALPC</sequence>
<keyword evidence="2" id="KW-1185">Reference proteome</keyword>
<name>A0A934QJJ3_9PROT</name>